<reference evidence="3" key="1">
    <citation type="journal article" date="2019" name="Int. J. Syst. Evol. Microbiol.">
        <title>The Global Catalogue of Microorganisms (GCM) 10K type strain sequencing project: providing services to taxonomists for standard genome sequencing and annotation.</title>
        <authorList>
            <consortium name="The Broad Institute Genomics Platform"/>
            <consortium name="The Broad Institute Genome Sequencing Center for Infectious Disease"/>
            <person name="Wu L."/>
            <person name="Ma J."/>
        </authorList>
    </citation>
    <scope>NUCLEOTIDE SEQUENCE [LARGE SCALE GENOMIC DNA]</scope>
    <source>
        <strain evidence="3">NBRC 101365</strain>
    </source>
</reference>
<feature type="domain" description="DUF1254" evidence="1">
    <location>
        <begin position="55"/>
        <end position="166"/>
    </location>
</feature>
<accession>A0ABQ6CSU7</accession>
<proteinExistence type="predicted"/>
<protein>
    <submittedName>
        <fullName evidence="2">DUF1254 domain-containing protein</fullName>
    </submittedName>
</protein>
<sequence>MMRWFLWSLVGVLIGILAHLVSMIALPRLSTQTGFQRIALTTKADGFAILPADKTPLPMPDPAIITAFCRYDLAGGAARLHVPVSSGFLSISFYTAAGLNFYALTDRAAANGAIDLTLYTPAQLAQVRANEGPDQPGAPRLQAPEDRGLVVLRALIAEPGEKAETERALTAARCGTAQP</sequence>
<dbReference type="Pfam" id="PF06863">
    <property type="entry name" value="DUF1254"/>
    <property type="match status" value="1"/>
</dbReference>
<dbReference type="PIRSF" id="PIRSF010244">
    <property type="entry name" value="UCP010244_imp"/>
    <property type="match status" value="1"/>
</dbReference>
<evidence type="ECO:0000313" key="3">
    <source>
        <dbReference type="Proteomes" id="UP001156882"/>
    </source>
</evidence>
<dbReference type="InterPro" id="IPR010679">
    <property type="entry name" value="DUF1254"/>
</dbReference>
<dbReference type="EMBL" id="BSPC01000066">
    <property type="protein sequence ID" value="GLS22819.1"/>
    <property type="molecule type" value="Genomic_DNA"/>
</dbReference>
<dbReference type="Proteomes" id="UP001156882">
    <property type="component" value="Unassembled WGS sequence"/>
</dbReference>
<gene>
    <name evidence="2" type="ORF">GCM10007874_58390</name>
</gene>
<name>A0ABQ6CSU7_9HYPH</name>
<dbReference type="RefSeq" id="WP_284315772.1">
    <property type="nucleotide sequence ID" value="NZ_BSPC01000066.1"/>
</dbReference>
<evidence type="ECO:0000259" key="1">
    <source>
        <dbReference type="Pfam" id="PF06863"/>
    </source>
</evidence>
<organism evidence="2 3">
    <name type="scientific">Labrys miyagiensis</name>
    <dbReference type="NCBI Taxonomy" id="346912"/>
    <lineage>
        <taxon>Bacteria</taxon>
        <taxon>Pseudomonadati</taxon>
        <taxon>Pseudomonadota</taxon>
        <taxon>Alphaproteobacteria</taxon>
        <taxon>Hyphomicrobiales</taxon>
        <taxon>Xanthobacteraceae</taxon>
        <taxon>Labrys</taxon>
    </lineage>
</organism>
<comment type="caution">
    <text evidence="2">The sequence shown here is derived from an EMBL/GenBank/DDBJ whole genome shotgun (WGS) entry which is preliminary data.</text>
</comment>
<keyword evidence="3" id="KW-1185">Reference proteome</keyword>
<evidence type="ECO:0000313" key="2">
    <source>
        <dbReference type="EMBL" id="GLS22819.1"/>
    </source>
</evidence>
<dbReference type="InterPro" id="IPR014456">
    <property type="entry name" value="UCP010244_IM"/>
</dbReference>